<name>A0A834GSV0_RHOSS</name>
<gene>
    <name evidence="2" type="ORF">RHSIM_Rhsim06G0085900</name>
</gene>
<proteinExistence type="predicted"/>
<dbReference type="EMBL" id="WJXA01000006">
    <property type="protein sequence ID" value="KAF7141243.1"/>
    <property type="molecule type" value="Genomic_DNA"/>
</dbReference>
<keyword evidence="1" id="KW-0472">Membrane</keyword>
<keyword evidence="1" id="KW-1133">Transmembrane helix</keyword>
<sequence>MAMIAVSYLPSYHLIIPEGFLVFIGGHLKCDDPEAIVSYLLQLTFHPFANGLFELVPDVNYYHLLPSLFEVLEFWLLFSIMAAVFQAKAKYSFLQLLLPCCVKPTIAAVLTRKRKVRVMKSEHLCLSPLVLKPKLDLLRLKPQIPTQLTLLVIIWIILILDFIEKPHPKLETLIVFSVGLWSCRSDQKKTRQTGLIFFPFLMLLLLLPFCLHFCPGAHGTY</sequence>
<dbReference type="AlphaFoldDB" id="A0A834GSV0"/>
<comment type="caution">
    <text evidence="2">The sequence shown here is derived from an EMBL/GenBank/DDBJ whole genome shotgun (WGS) entry which is preliminary data.</text>
</comment>
<organism evidence="2 3">
    <name type="scientific">Rhododendron simsii</name>
    <name type="common">Sims's rhododendron</name>
    <dbReference type="NCBI Taxonomy" id="118357"/>
    <lineage>
        <taxon>Eukaryota</taxon>
        <taxon>Viridiplantae</taxon>
        <taxon>Streptophyta</taxon>
        <taxon>Embryophyta</taxon>
        <taxon>Tracheophyta</taxon>
        <taxon>Spermatophyta</taxon>
        <taxon>Magnoliopsida</taxon>
        <taxon>eudicotyledons</taxon>
        <taxon>Gunneridae</taxon>
        <taxon>Pentapetalae</taxon>
        <taxon>asterids</taxon>
        <taxon>Ericales</taxon>
        <taxon>Ericaceae</taxon>
        <taxon>Ericoideae</taxon>
        <taxon>Rhodoreae</taxon>
        <taxon>Rhododendron</taxon>
    </lineage>
</organism>
<evidence type="ECO:0000256" key="1">
    <source>
        <dbReference type="SAM" id="Phobius"/>
    </source>
</evidence>
<feature type="transmembrane region" description="Helical" evidence="1">
    <location>
        <begin position="194"/>
        <end position="218"/>
    </location>
</feature>
<keyword evidence="3" id="KW-1185">Reference proteome</keyword>
<evidence type="ECO:0000313" key="3">
    <source>
        <dbReference type="Proteomes" id="UP000626092"/>
    </source>
</evidence>
<protein>
    <submittedName>
        <fullName evidence="2">Uncharacterized protein</fullName>
    </submittedName>
</protein>
<reference evidence="2" key="1">
    <citation type="submission" date="2019-11" db="EMBL/GenBank/DDBJ databases">
        <authorList>
            <person name="Liu Y."/>
            <person name="Hou J."/>
            <person name="Li T.-Q."/>
            <person name="Guan C.-H."/>
            <person name="Wu X."/>
            <person name="Wu H.-Z."/>
            <person name="Ling F."/>
            <person name="Zhang R."/>
            <person name="Shi X.-G."/>
            <person name="Ren J.-P."/>
            <person name="Chen E.-F."/>
            <person name="Sun J.-M."/>
        </authorList>
    </citation>
    <scope>NUCLEOTIDE SEQUENCE</scope>
    <source>
        <strain evidence="2">Adult_tree_wgs_1</strain>
        <tissue evidence="2">Leaves</tissue>
    </source>
</reference>
<keyword evidence="1" id="KW-0812">Transmembrane</keyword>
<evidence type="ECO:0000313" key="2">
    <source>
        <dbReference type="EMBL" id="KAF7141243.1"/>
    </source>
</evidence>
<feature type="transmembrane region" description="Helical" evidence="1">
    <location>
        <begin position="144"/>
        <end position="163"/>
    </location>
</feature>
<dbReference type="Proteomes" id="UP000626092">
    <property type="component" value="Unassembled WGS sequence"/>
</dbReference>
<accession>A0A834GSV0</accession>